<organism evidence="1 2">
    <name type="scientific">Paenibacillus mesotrionivorans</name>
    <dbReference type="NCBI Taxonomy" id="3160968"/>
    <lineage>
        <taxon>Bacteria</taxon>
        <taxon>Bacillati</taxon>
        <taxon>Bacillota</taxon>
        <taxon>Bacilli</taxon>
        <taxon>Bacillales</taxon>
        <taxon>Paenibacillaceae</taxon>
        <taxon>Paenibacillus</taxon>
    </lineage>
</organism>
<protein>
    <submittedName>
        <fullName evidence="1">Stp1/IreP family PP2C-type Ser/Thr phosphatase</fullName>
    </submittedName>
</protein>
<sequence>MRTAERTDVGRIRSVNEDRAVILPEKYGTVIAIIADGMGGHQAGDIASQLAIEKIREELSGLPEGATLEERKVAIRLAVEAANAEVYRQASQREQLRGMGTTVVVSLATPDQLVVGHIGDSRAYLAADSRLVQLTEDHSLVNELLKSGQITREEADHHPRRNVLLRALGTDTEVQVDVVEHSWTEGDILLMCSDGLSNMVNEEECLEVLQSEHSLEHKVDELVERALSAGGDDNVTVVLIENRPAEASGKEG</sequence>
<proteinExistence type="predicted"/>
<name>A0ACC7P4G7_9BACL</name>
<keyword evidence="2" id="KW-1185">Reference proteome</keyword>
<comment type="caution">
    <text evidence="1">The sequence shown here is derived from an EMBL/GenBank/DDBJ whole genome shotgun (WGS) entry which is preliminary data.</text>
</comment>
<dbReference type="EMBL" id="JBJURJ010000012">
    <property type="protein sequence ID" value="MFM9330212.1"/>
    <property type="molecule type" value="Genomic_DNA"/>
</dbReference>
<reference evidence="1" key="1">
    <citation type="submission" date="2024-12" db="EMBL/GenBank/DDBJ databases">
        <authorList>
            <person name="Wu N."/>
        </authorList>
    </citation>
    <scope>NUCLEOTIDE SEQUENCE</scope>
    <source>
        <strain evidence="1">P15</strain>
    </source>
</reference>
<dbReference type="Proteomes" id="UP001631969">
    <property type="component" value="Unassembled WGS sequence"/>
</dbReference>
<accession>A0ACC7P4G7</accession>
<gene>
    <name evidence="1" type="ORF">ACI1P1_18085</name>
</gene>
<evidence type="ECO:0000313" key="1">
    <source>
        <dbReference type="EMBL" id="MFM9330212.1"/>
    </source>
</evidence>
<evidence type="ECO:0000313" key="2">
    <source>
        <dbReference type="Proteomes" id="UP001631969"/>
    </source>
</evidence>